<dbReference type="InterPro" id="IPR012910">
    <property type="entry name" value="Plug_dom"/>
</dbReference>
<evidence type="ECO:0000256" key="10">
    <source>
        <dbReference type="ARBA" id="ARBA00023237"/>
    </source>
</evidence>
<keyword evidence="16" id="KW-1185">Reference proteome</keyword>
<dbReference type="PROSITE" id="PS52016">
    <property type="entry name" value="TONB_DEPENDENT_REC_3"/>
    <property type="match status" value="1"/>
</dbReference>
<keyword evidence="5 11" id="KW-0812">Transmembrane</keyword>
<dbReference type="GO" id="GO:0009279">
    <property type="term" value="C:cell outer membrane"/>
    <property type="evidence" value="ECO:0007669"/>
    <property type="project" value="UniProtKB-SubCell"/>
</dbReference>
<evidence type="ECO:0000256" key="9">
    <source>
        <dbReference type="ARBA" id="ARBA00023136"/>
    </source>
</evidence>
<dbReference type="GO" id="GO:0006826">
    <property type="term" value="P:iron ion transport"/>
    <property type="evidence" value="ECO:0007669"/>
    <property type="project" value="UniProtKB-KW"/>
</dbReference>
<keyword evidence="4" id="KW-0410">Iron transport</keyword>
<dbReference type="InterPro" id="IPR000531">
    <property type="entry name" value="Beta-barrel_TonB"/>
</dbReference>
<evidence type="ECO:0000259" key="13">
    <source>
        <dbReference type="Pfam" id="PF00593"/>
    </source>
</evidence>
<gene>
    <name evidence="15" type="ORF">GPLA_3330</name>
</gene>
<comment type="subcellular location">
    <subcellularLocation>
        <location evidence="1 11">Cell outer membrane</location>
        <topology evidence="1 11">Multi-pass membrane protein</topology>
    </subcellularLocation>
</comment>
<evidence type="ECO:0000256" key="1">
    <source>
        <dbReference type="ARBA" id="ARBA00004571"/>
    </source>
</evidence>
<evidence type="ECO:0000313" key="15">
    <source>
        <dbReference type="EMBL" id="GAC34219.1"/>
    </source>
</evidence>
<proteinExistence type="inferred from homology"/>
<dbReference type="STRING" id="1129793.GPLA_3330"/>
<dbReference type="EMBL" id="BAER01000096">
    <property type="protein sequence ID" value="GAC34219.1"/>
    <property type="molecule type" value="Genomic_DNA"/>
</dbReference>
<evidence type="ECO:0000256" key="4">
    <source>
        <dbReference type="ARBA" id="ARBA00022496"/>
    </source>
</evidence>
<evidence type="ECO:0000256" key="6">
    <source>
        <dbReference type="ARBA" id="ARBA00023004"/>
    </source>
</evidence>
<dbReference type="Gene3D" id="2.40.170.20">
    <property type="entry name" value="TonB-dependent receptor, beta-barrel domain"/>
    <property type="match status" value="1"/>
</dbReference>
<keyword evidence="7" id="KW-0406">Ion transport</keyword>
<protein>
    <recommendedName>
        <fullName evidence="17">TonB-dependent receptor</fullName>
    </recommendedName>
</protein>
<evidence type="ECO:0000256" key="11">
    <source>
        <dbReference type="PROSITE-ProRule" id="PRU01360"/>
    </source>
</evidence>
<keyword evidence="8 12" id="KW-0798">TonB box</keyword>
<evidence type="ECO:0000259" key="14">
    <source>
        <dbReference type="Pfam" id="PF07715"/>
    </source>
</evidence>
<comment type="caution">
    <text evidence="15">The sequence shown here is derived from an EMBL/GenBank/DDBJ whole genome shotgun (WGS) entry which is preliminary data.</text>
</comment>
<dbReference type="AlphaFoldDB" id="K6YNE2"/>
<comment type="similarity">
    <text evidence="11 12">Belongs to the TonB-dependent receptor family.</text>
</comment>
<evidence type="ECO:0000256" key="3">
    <source>
        <dbReference type="ARBA" id="ARBA00022452"/>
    </source>
</evidence>
<dbReference type="PANTHER" id="PTHR32552:SF81">
    <property type="entry name" value="TONB-DEPENDENT OUTER MEMBRANE RECEPTOR"/>
    <property type="match status" value="1"/>
</dbReference>
<dbReference type="OrthoDB" id="7051185at2"/>
<keyword evidence="6" id="KW-0408">Iron</keyword>
<feature type="domain" description="TonB-dependent receptor-like beta-barrel" evidence="13">
    <location>
        <begin position="321"/>
        <end position="737"/>
    </location>
</feature>
<dbReference type="PANTHER" id="PTHR32552">
    <property type="entry name" value="FERRICHROME IRON RECEPTOR-RELATED"/>
    <property type="match status" value="1"/>
</dbReference>
<dbReference type="Proteomes" id="UP000006322">
    <property type="component" value="Unassembled WGS sequence"/>
</dbReference>
<reference evidence="16" key="1">
    <citation type="journal article" date="2014" name="Environ. Microbiol.">
        <title>Comparative genomics of the marine bacterial genus Glaciecola reveals the high degree of genomic diversity and genomic characteristic for cold adaptation.</title>
        <authorList>
            <person name="Qin Q.L."/>
            <person name="Xie B.B."/>
            <person name="Yu Y."/>
            <person name="Shu Y.L."/>
            <person name="Rong J.C."/>
            <person name="Zhang Y.J."/>
            <person name="Zhao D.L."/>
            <person name="Chen X.L."/>
            <person name="Zhang X.Y."/>
            <person name="Chen B."/>
            <person name="Zhou B.C."/>
            <person name="Zhang Y.Z."/>
        </authorList>
    </citation>
    <scope>NUCLEOTIDE SEQUENCE [LARGE SCALE GENOMIC DNA]</scope>
    <source>
        <strain evidence="16">LMG 21857</strain>
    </source>
</reference>
<dbReference type="SUPFAM" id="SSF56935">
    <property type="entry name" value="Porins"/>
    <property type="match status" value="1"/>
</dbReference>
<name>K6YNE2_9ALTE</name>
<keyword evidence="2 11" id="KW-0813">Transport</keyword>
<evidence type="ECO:0000256" key="5">
    <source>
        <dbReference type="ARBA" id="ARBA00022692"/>
    </source>
</evidence>
<sequence>MSLTEKKKNNKYLRSLHHCFIFSTLTLGINQAFAQEKMEKTKESDVEVILVSATKRPASIQDVPVSVAAVSADLIDKVGISDMEDLSILIPNFEINSAGILPNLYVRGLGGGTSHSIEQSVGRFVDDVYISRAAINLHPFLDIEAVEVLRGPQGTLFGKNTAAGAMILRTANPDSNFGYGFDVSASTYSTTGGTKEVSGYVTGALSDTVDARLAFIYRDKDGFYENTLNGPDGANREDTGVRAKFAWRASENTKVGLKLEYMEFDEYGSDAAEINALGGPPLAVWQNLSTGSGADGSTVTEPKLDWVVHYNCGPATDQEGNDIGSFCPSRDQDSTNITFNVEHDFEAGALTWISAYQEYEYDHNFQGLDMGLANLFRANRHEKYDGFSQEVRFTSEESDTFDYIVGLYYEDSSLARGQTSHFNLTSLAGPKVTEEEPWTQDTETLALFGQARYKFNEDWTGIIGGRWATEDKDFAFRRFLKEYQTQNVLGEDEVNRIESRSESKFTPSVTIQWQAHDDINLYGTFAQGHKTGGFSDRIDEQDAQIEFDAEEVDSLEFGAKTTWLEGTLNVNFTVFSMNIEGLQLATQLAGSVAQFTVGNAADSTSEGVELEVLWHAADNWTLGGNFAYTDATYDKFVGAADCDPKFLNGDGVCDLSGQPLIYAPETKGALFAEYYYDDLFGEWDFSARTDIAFNGAQFTDITYRPTVEQKAYETYNASLRVISPDENVTISLIGKNLTNEEILAWGVPSGPNILAAMAPPREITLKLKYRY</sequence>
<dbReference type="Pfam" id="PF07715">
    <property type="entry name" value="Plug"/>
    <property type="match status" value="1"/>
</dbReference>
<keyword evidence="10 11" id="KW-0998">Cell outer membrane</keyword>
<evidence type="ECO:0000256" key="2">
    <source>
        <dbReference type="ARBA" id="ARBA00022448"/>
    </source>
</evidence>
<evidence type="ECO:0000313" key="16">
    <source>
        <dbReference type="Proteomes" id="UP000006322"/>
    </source>
</evidence>
<keyword evidence="9 11" id="KW-0472">Membrane</keyword>
<evidence type="ECO:0008006" key="17">
    <source>
        <dbReference type="Google" id="ProtNLM"/>
    </source>
</evidence>
<dbReference type="InterPro" id="IPR039426">
    <property type="entry name" value="TonB-dep_rcpt-like"/>
</dbReference>
<organism evidence="15 16">
    <name type="scientific">Paraglaciecola polaris LMG 21857</name>
    <dbReference type="NCBI Taxonomy" id="1129793"/>
    <lineage>
        <taxon>Bacteria</taxon>
        <taxon>Pseudomonadati</taxon>
        <taxon>Pseudomonadota</taxon>
        <taxon>Gammaproteobacteria</taxon>
        <taxon>Alteromonadales</taxon>
        <taxon>Alteromonadaceae</taxon>
        <taxon>Paraglaciecola</taxon>
    </lineage>
</organism>
<accession>K6YNE2</accession>
<evidence type="ECO:0000256" key="7">
    <source>
        <dbReference type="ARBA" id="ARBA00023065"/>
    </source>
</evidence>
<evidence type="ECO:0000256" key="12">
    <source>
        <dbReference type="RuleBase" id="RU003357"/>
    </source>
</evidence>
<evidence type="ECO:0000256" key="8">
    <source>
        <dbReference type="ARBA" id="ARBA00023077"/>
    </source>
</evidence>
<dbReference type="Pfam" id="PF00593">
    <property type="entry name" value="TonB_dep_Rec_b-barrel"/>
    <property type="match status" value="1"/>
</dbReference>
<dbReference type="RefSeq" id="WP_007105985.1">
    <property type="nucleotide sequence ID" value="NZ_BAER01000096.1"/>
</dbReference>
<feature type="domain" description="TonB-dependent receptor plug" evidence="14">
    <location>
        <begin position="60"/>
        <end position="165"/>
    </location>
</feature>
<keyword evidence="3 11" id="KW-1134">Transmembrane beta strand</keyword>
<dbReference type="InterPro" id="IPR036942">
    <property type="entry name" value="Beta-barrel_TonB_sf"/>
</dbReference>